<proteinExistence type="predicted"/>
<keyword evidence="2" id="KW-1185">Reference proteome</keyword>
<gene>
    <name evidence="1" type="ORF">Hamer_G026830</name>
</gene>
<sequence>SSQALCAQANGGARLASKYSVTEAAAHVYSHEKRDGMIKSQLGERLVSSNVKSLRVNVWSLPMLSLSERLVSSYVKSLGERLVSSYVKSE</sequence>
<organism evidence="1 2">
    <name type="scientific">Homarus americanus</name>
    <name type="common">American lobster</name>
    <dbReference type="NCBI Taxonomy" id="6706"/>
    <lineage>
        <taxon>Eukaryota</taxon>
        <taxon>Metazoa</taxon>
        <taxon>Ecdysozoa</taxon>
        <taxon>Arthropoda</taxon>
        <taxon>Crustacea</taxon>
        <taxon>Multicrustacea</taxon>
        <taxon>Malacostraca</taxon>
        <taxon>Eumalacostraca</taxon>
        <taxon>Eucarida</taxon>
        <taxon>Decapoda</taxon>
        <taxon>Pleocyemata</taxon>
        <taxon>Astacidea</taxon>
        <taxon>Nephropoidea</taxon>
        <taxon>Nephropidae</taxon>
        <taxon>Homarus</taxon>
    </lineage>
</organism>
<protein>
    <submittedName>
        <fullName evidence="1">Uncharacterized protein</fullName>
    </submittedName>
</protein>
<dbReference type="AlphaFoldDB" id="A0A8J5JZ60"/>
<evidence type="ECO:0000313" key="2">
    <source>
        <dbReference type="Proteomes" id="UP000747542"/>
    </source>
</evidence>
<feature type="non-terminal residue" evidence="1">
    <location>
        <position position="90"/>
    </location>
</feature>
<dbReference type="Proteomes" id="UP000747542">
    <property type="component" value="Unassembled WGS sequence"/>
</dbReference>
<dbReference type="EMBL" id="JAHLQT010025687">
    <property type="protein sequence ID" value="KAG7164095.1"/>
    <property type="molecule type" value="Genomic_DNA"/>
</dbReference>
<comment type="caution">
    <text evidence="1">The sequence shown here is derived from an EMBL/GenBank/DDBJ whole genome shotgun (WGS) entry which is preliminary data.</text>
</comment>
<accession>A0A8J5JZ60</accession>
<reference evidence="1" key="1">
    <citation type="journal article" date="2021" name="Sci. Adv.">
        <title>The American lobster genome reveals insights on longevity, neural, and immune adaptations.</title>
        <authorList>
            <person name="Polinski J.M."/>
            <person name="Zimin A.V."/>
            <person name="Clark K.F."/>
            <person name="Kohn A.B."/>
            <person name="Sadowski N."/>
            <person name="Timp W."/>
            <person name="Ptitsyn A."/>
            <person name="Khanna P."/>
            <person name="Romanova D.Y."/>
            <person name="Williams P."/>
            <person name="Greenwood S.J."/>
            <person name="Moroz L.L."/>
            <person name="Walt D.R."/>
            <person name="Bodnar A.G."/>
        </authorList>
    </citation>
    <scope>NUCLEOTIDE SEQUENCE</scope>
    <source>
        <strain evidence="1">GMGI-L3</strain>
    </source>
</reference>
<evidence type="ECO:0000313" key="1">
    <source>
        <dbReference type="EMBL" id="KAG7164095.1"/>
    </source>
</evidence>
<name>A0A8J5JZ60_HOMAM</name>
<feature type="non-terminal residue" evidence="1">
    <location>
        <position position="1"/>
    </location>
</feature>